<dbReference type="InterPro" id="IPR011042">
    <property type="entry name" value="6-blade_b-propeller_TolB-like"/>
</dbReference>
<keyword evidence="3" id="KW-1185">Reference proteome</keyword>
<dbReference type="PANTHER" id="PTHR10426">
    <property type="entry name" value="STRICTOSIDINE SYNTHASE-RELATED"/>
    <property type="match status" value="1"/>
</dbReference>
<protein>
    <submittedName>
        <fullName evidence="2">SMP-30/gluconolactonase/LRE family protein</fullName>
    </submittedName>
</protein>
<dbReference type="GO" id="GO:0012505">
    <property type="term" value="C:endomembrane system"/>
    <property type="evidence" value="ECO:0007669"/>
    <property type="project" value="TreeGrafter"/>
</dbReference>
<dbReference type="Gene3D" id="2.120.10.30">
    <property type="entry name" value="TolB, C-terminal domain"/>
    <property type="match status" value="1"/>
</dbReference>
<dbReference type="Pfam" id="PF08450">
    <property type="entry name" value="SGL"/>
    <property type="match status" value="1"/>
</dbReference>
<dbReference type="GO" id="GO:0016787">
    <property type="term" value="F:hydrolase activity"/>
    <property type="evidence" value="ECO:0007669"/>
    <property type="project" value="TreeGrafter"/>
</dbReference>
<accession>A0A9Y2L155</accession>
<proteinExistence type="predicted"/>
<dbReference type="EMBL" id="CP127247">
    <property type="protein sequence ID" value="WIY26124.1"/>
    <property type="molecule type" value="Genomic_DNA"/>
</dbReference>
<feature type="domain" description="SMP-30/Gluconolactonase/LRE-like region" evidence="1">
    <location>
        <begin position="98"/>
        <end position="267"/>
    </location>
</feature>
<dbReference type="RefSeq" id="WP_270920869.1">
    <property type="nucleotide sequence ID" value="NZ_CP127247.1"/>
</dbReference>
<evidence type="ECO:0000313" key="3">
    <source>
        <dbReference type="Proteomes" id="UP001238334"/>
    </source>
</evidence>
<evidence type="ECO:0000313" key="2">
    <source>
        <dbReference type="EMBL" id="WIY26124.1"/>
    </source>
</evidence>
<name>A0A9Y2L155_9RHOB</name>
<reference evidence="2 3" key="1">
    <citation type="submission" date="2023-06" db="EMBL/GenBank/DDBJ databases">
        <title>Parasedimentitalea psychrophila sp. nov., a psychrophilic bacterium isolated from deep-sea sediment.</title>
        <authorList>
            <person name="Li A."/>
        </authorList>
    </citation>
    <scope>NUCLEOTIDE SEQUENCE [LARGE SCALE GENOMIC DNA]</scope>
    <source>
        <strain evidence="2 3">QS115</strain>
    </source>
</reference>
<dbReference type="SUPFAM" id="SSF63829">
    <property type="entry name" value="Calcium-dependent phosphotriesterase"/>
    <property type="match status" value="1"/>
</dbReference>
<gene>
    <name evidence="2" type="ORF">QPJ95_04130</name>
</gene>
<evidence type="ECO:0000259" key="1">
    <source>
        <dbReference type="Pfam" id="PF08450"/>
    </source>
</evidence>
<sequence>MRIAIGLVVVGLGYLLFWPVPVAPVAYEPLKTFGFAGEYAPNHALEKAVKITLPDGAIGPEDLAVMPDGAVYTTDQTGRLYRIDGESPVVVDQLGGRPLGLKAGPDGALYIADSFRGVMRWTGVGTLESVVSEIDGAPVIYANQLDVARDGTIYFSNSTDRFDPETLGGTKLTSVMTIWEQSDTGYVARRQPDGTVEKIATGFVYVNGVALSPDEDFLLINETGRARVHRLWLSGPKAGEREVFLDNLPGYPDNLEAQGDGTYWLAFASPRVPAEALMPYPFLRKVIWRLGPKVRPAPIHRGMLVQIDGEGRILRTLQDPNGTLGITTGGKMVGDQFYVMTLDSDGFARMPVADMPPLR</sequence>
<dbReference type="AlphaFoldDB" id="A0A9Y2L155"/>
<dbReference type="Proteomes" id="UP001238334">
    <property type="component" value="Chromosome"/>
</dbReference>
<dbReference type="KEGG" id="ppso:QPJ95_04130"/>
<dbReference type="PANTHER" id="PTHR10426:SF88">
    <property type="entry name" value="ADIPOCYTE PLASMA MEMBRANE-ASSOCIATED PROTEIN HEMOMUCIN-RELATED"/>
    <property type="match status" value="1"/>
</dbReference>
<dbReference type="Pfam" id="PF20067">
    <property type="entry name" value="SSL_N"/>
    <property type="match status" value="1"/>
</dbReference>
<organism evidence="2 3">
    <name type="scientific">Parasedimentitalea psychrophila</name>
    <dbReference type="NCBI Taxonomy" id="2997337"/>
    <lineage>
        <taxon>Bacteria</taxon>
        <taxon>Pseudomonadati</taxon>
        <taxon>Pseudomonadota</taxon>
        <taxon>Alphaproteobacteria</taxon>
        <taxon>Rhodobacterales</taxon>
        <taxon>Paracoccaceae</taxon>
        <taxon>Parasedimentitalea</taxon>
    </lineage>
</organism>
<dbReference type="InterPro" id="IPR013658">
    <property type="entry name" value="SGL"/>
</dbReference>